<name>A0ABU6QA64_9FABA</name>
<gene>
    <name evidence="2" type="ORF">PIB30_027485</name>
</gene>
<evidence type="ECO:0000259" key="1">
    <source>
        <dbReference type="Pfam" id="PF03478"/>
    </source>
</evidence>
<dbReference type="PANTHER" id="PTHR47123">
    <property type="entry name" value="F-BOX PROTEIN SKIP23"/>
    <property type="match status" value="1"/>
</dbReference>
<evidence type="ECO:0000313" key="3">
    <source>
        <dbReference type="Proteomes" id="UP001341840"/>
    </source>
</evidence>
<evidence type="ECO:0000313" key="2">
    <source>
        <dbReference type="EMBL" id="MED6108794.1"/>
    </source>
</evidence>
<feature type="domain" description="KIB1-4 beta-propeller" evidence="1">
    <location>
        <begin position="5"/>
        <end position="110"/>
    </location>
</feature>
<sequence>MDTNTGELFLVRHEMDGVARSGCYESRRTKGFAVYKLERSSLRWCEVFDIGDRILLWDYTRVSFVSAKGLTLPQQFKGCNCILFCHANTLWDSRGEGRFRFHDHDMGVFSLADRTITHFPISSSLPFSYQNMWFSPAHMLN</sequence>
<organism evidence="2 3">
    <name type="scientific">Stylosanthes scabra</name>
    <dbReference type="NCBI Taxonomy" id="79078"/>
    <lineage>
        <taxon>Eukaryota</taxon>
        <taxon>Viridiplantae</taxon>
        <taxon>Streptophyta</taxon>
        <taxon>Embryophyta</taxon>
        <taxon>Tracheophyta</taxon>
        <taxon>Spermatophyta</taxon>
        <taxon>Magnoliopsida</taxon>
        <taxon>eudicotyledons</taxon>
        <taxon>Gunneridae</taxon>
        <taxon>Pentapetalae</taxon>
        <taxon>rosids</taxon>
        <taxon>fabids</taxon>
        <taxon>Fabales</taxon>
        <taxon>Fabaceae</taxon>
        <taxon>Papilionoideae</taxon>
        <taxon>50 kb inversion clade</taxon>
        <taxon>dalbergioids sensu lato</taxon>
        <taxon>Dalbergieae</taxon>
        <taxon>Pterocarpus clade</taxon>
        <taxon>Stylosanthes</taxon>
    </lineage>
</organism>
<dbReference type="PANTHER" id="PTHR47123:SF6">
    <property type="entry name" value="F-BOX PROTEIN SKIP23-LIKE ISOFORM X1"/>
    <property type="match status" value="1"/>
</dbReference>
<proteinExistence type="predicted"/>
<accession>A0ABU6QA64</accession>
<protein>
    <recommendedName>
        <fullName evidence="1">KIB1-4 beta-propeller domain-containing protein</fullName>
    </recommendedName>
</protein>
<dbReference type="InterPro" id="IPR005174">
    <property type="entry name" value="KIB1-4_b-propeller"/>
</dbReference>
<reference evidence="2 3" key="1">
    <citation type="journal article" date="2023" name="Plants (Basel)">
        <title>Bridging the Gap: Combining Genomics and Transcriptomics Approaches to Understand Stylosanthes scabra, an Orphan Legume from the Brazilian Caatinga.</title>
        <authorList>
            <person name="Ferreira-Neto J.R.C."/>
            <person name="da Silva M.D."/>
            <person name="Binneck E."/>
            <person name="de Melo N.F."/>
            <person name="da Silva R.H."/>
            <person name="de Melo A.L.T.M."/>
            <person name="Pandolfi V."/>
            <person name="Bustamante F.O."/>
            <person name="Brasileiro-Vidal A.C."/>
            <person name="Benko-Iseppon A.M."/>
        </authorList>
    </citation>
    <scope>NUCLEOTIDE SEQUENCE [LARGE SCALE GENOMIC DNA]</scope>
    <source>
        <tissue evidence="2">Leaves</tissue>
    </source>
</reference>
<dbReference type="Proteomes" id="UP001341840">
    <property type="component" value="Unassembled WGS sequence"/>
</dbReference>
<dbReference type="Pfam" id="PF03478">
    <property type="entry name" value="Beta-prop_KIB1-4"/>
    <property type="match status" value="1"/>
</dbReference>
<dbReference type="EMBL" id="JASCZI010000106">
    <property type="protein sequence ID" value="MED6108794.1"/>
    <property type="molecule type" value="Genomic_DNA"/>
</dbReference>
<dbReference type="InterPro" id="IPR051304">
    <property type="entry name" value="SCF_F-box_domain"/>
</dbReference>
<keyword evidence="3" id="KW-1185">Reference proteome</keyword>
<comment type="caution">
    <text evidence="2">The sequence shown here is derived from an EMBL/GenBank/DDBJ whole genome shotgun (WGS) entry which is preliminary data.</text>
</comment>